<accession>A0ABY1PA64</accession>
<dbReference type="EMBL" id="FXTT01000004">
    <property type="protein sequence ID" value="SMP28711.1"/>
    <property type="molecule type" value="Genomic_DNA"/>
</dbReference>
<dbReference type="RefSeq" id="WP_155189619.1">
    <property type="nucleotide sequence ID" value="NZ_BAAAEA010000004.1"/>
</dbReference>
<gene>
    <name evidence="1" type="ORF">SAMN06265374_2979</name>
</gene>
<dbReference type="Proteomes" id="UP001157914">
    <property type="component" value="Unassembled WGS sequence"/>
</dbReference>
<comment type="caution">
    <text evidence="1">The sequence shown here is derived from an EMBL/GenBank/DDBJ whole genome shotgun (WGS) entry which is preliminary data.</text>
</comment>
<evidence type="ECO:0000313" key="1">
    <source>
        <dbReference type="EMBL" id="SMP28711.1"/>
    </source>
</evidence>
<sequence length="227" mass="24127">MNEPAAARLITDLTAAGFSVMGTFSPSEGDGLPPLPDGRKATSVWLIGSTGPSLWPVFIQSSEYTDGNPDPMDRYTKRVIGTLSKAHGLDSLYPFEGPPYFPFQQWAIRCGGFSQSPLGVLAHEDFGPWAGFRAALLSAAPQDEANQRKKTGPCPTCTAKPCLTICPVGAISLSGGYDVLACRDYLAAHPAADCWTGCLARKACPHGPDHAPEAANAQFHMQSFLSI</sequence>
<keyword evidence="2" id="KW-1185">Reference proteome</keyword>
<evidence type="ECO:0000313" key="2">
    <source>
        <dbReference type="Proteomes" id="UP001157914"/>
    </source>
</evidence>
<name>A0ABY1PA64_9HYPH</name>
<evidence type="ECO:0008006" key="3">
    <source>
        <dbReference type="Google" id="ProtNLM"/>
    </source>
</evidence>
<reference evidence="1 2" key="1">
    <citation type="submission" date="2017-05" db="EMBL/GenBank/DDBJ databases">
        <authorList>
            <person name="Varghese N."/>
            <person name="Submissions S."/>
        </authorList>
    </citation>
    <scope>NUCLEOTIDE SEQUENCE [LARGE SCALE GENOMIC DNA]</scope>
    <source>
        <strain evidence="1 2">DSM 15949</strain>
    </source>
</reference>
<protein>
    <recommendedName>
        <fullName evidence="3">4Fe-4S ferredoxin-type domain-containing protein</fullName>
    </recommendedName>
</protein>
<proteinExistence type="predicted"/>
<organism evidence="1 2">
    <name type="scientific">Roseibium denhamense</name>
    <dbReference type="NCBI Taxonomy" id="76305"/>
    <lineage>
        <taxon>Bacteria</taxon>
        <taxon>Pseudomonadati</taxon>
        <taxon>Pseudomonadota</taxon>
        <taxon>Alphaproteobacteria</taxon>
        <taxon>Hyphomicrobiales</taxon>
        <taxon>Stappiaceae</taxon>
        <taxon>Roseibium</taxon>
    </lineage>
</organism>